<sequence>MRGEIGPSWEAEARIYVDRDHPGSRHGQDQVAMWPDIEEAYHVPLEAARALAQAARWLFDQATSHPLEHWVILNPGHGSP</sequence>
<comment type="caution">
    <text evidence="1">The sequence shown here is derived from an EMBL/GenBank/DDBJ whole genome shotgun (WGS) entry which is preliminary data.</text>
</comment>
<reference evidence="1 2" key="1">
    <citation type="submission" date="2019-09" db="EMBL/GenBank/DDBJ databases">
        <title>Actinomadura physcomitrii sp. nov., a novel actinomycete isolated from moss [Physcomitrium sphaericum (Ludw) Fuernr].</title>
        <authorList>
            <person name="Zhuang X."/>
            <person name="Liu C."/>
        </authorList>
    </citation>
    <scope>NUCLEOTIDE SEQUENCE [LARGE SCALE GENOMIC DNA]</scope>
    <source>
        <strain evidence="1 2">HMC1</strain>
    </source>
</reference>
<dbReference type="RefSeq" id="WP_151560486.1">
    <property type="nucleotide sequence ID" value="NZ_WBMT01000005.1"/>
</dbReference>
<dbReference type="Proteomes" id="UP000468735">
    <property type="component" value="Unassembled WGS sequence"/>
</dbReference>
<protein>
    <submittedName>
        <fullName evidence="1">Uncharacterized protein</fullName>
    </submittedName>
</protein>
<evidence type="ECO:0000313" key="1">
    <source>
        <dbReference type="EMBL" id="KAB2349717.1"/>
    </source>
</evidence>
<dbReference type="EMBL" id="WBMT01000005">
    <property type="protein sequence ID" value="KAB2349717.1"/>
    <property type="molecule type" value="Genomic_DNA"/>
</dbReference>
<accession>A0A6H9YQL2</accession>
<gene>
    <name evidence="1" type="ORF">F8566_13280</name>
</gene>
<name>A0A6H9YQL2_9ACTN</name>
<proteinExistence type="predicted"/>
<dbReference type="AlphaFoldDB" id="A0A6H9YQL2"/>
<organism evidence="1 2">
    <name type="scientific">Actinomadura rudentiformis</name>
    <dbReference type="NCBI Taxonomy" id="359158"/>
    <lineage>
        <taxon>Bacteria</taxon>
        <taxon>Bacillati</taxon>
        <taxon>Actinomycetota</taxon>
        <taxon>Actinomycetes</taxon>
        <taxon>Streptosporangiales</taxon>
        <taxon>Thermomonosporaceae</taxon>
        <taxon>Actinomadura</taxon>
    </lineage>
</organism>
<evidence type="ECO:0000313" key="2">
    <source>
        <dbReference type="Proteomes" id="UP000468735"/>
    </source>
</evidence>
<keyword evidence="2" id="KW-1185">Reference proteome</keyword>